<protein>
    <submittedName>
        <fullName evidence="2">Uncharacterized protein</fullName>
    </submittedName>
</protein>
<feature type="region of interest" description="Disordered" evidence="1">
    <location>
        <begin position="202"/>
        <end position="253"/>
    </location>
</feature>
<reference evidence="2" key="2">
    <citation type="submission" date="2023-05" db="EMBL/GenBank/DDBJ databases">
        <authorList>
            <consortium name="Lawrence Berkeley National Laboratory"/>
            <person name="Steindorff A."/>
            <person name="Hensen N."/>
            <person name="Bonometti L."/>
            <person name="Westerberg I."/>
            <person name="Brannstrom I.O."/>
            <person name="Guillou S."/>
            <person name="Cros-Aarteil S."/>
            <person name="Calhoun S."/>
            <person name="Haridas S."/>
            <person name="Kuo A."/>
            <person name="Mondo S."/>
            <person name="Pangilinan J."/>
            <person name="Riley R."/>
            <person name="Labutti K."/>
            <person name="Andreopoulos B."/>
            <person name="Lipzen A."/>
            <person name="Chen C."/>
            <person name="Yanf M."/>
            <person name="Daum C."/>
            <person name="Ng V."/>
            <person name="Clum A."/>
            <person name="Ohm R."/>
            <person name="Martin F."/>
            <person name="Silar P."/>
            <person name="Natvig D."/>
            <person name="Lalanne C."/>
            <person name="Gautier V."/>
            <person name="Ament-Velasquez S.L."/>
            <person name="Kruys A."/>
            <person name="Hutchinson M.I."/>
            <person name="Powell A.J."/>
            <person name="Barry K."/>
            <person name="Miller A.N."/>
            <person name="Grigoriev I.V."/>
            <person name="Debuchy R."/>
            <person name="Gladieux P."/>
            <person name="Thoren M.H."/>
            <person name="Johannesson H."/>
        </authorList>
    </citation>
    <scope>NUCLEOTIDE SEQUENCE</scope>
    <source>
        <strain evidence="2">CBS 532.94</strain>
    </source>
</reference>
<feature type="compositionally biased region" description="Acidic residues" evidence="1">
    <location>
        <begin position="230"/>
        <end position="245"/>
    </location>
</feature>
<dbReference type="EMBL" id="MU860392">
    <property type="protein sequence ID" value="KAK4234268.1"/>
    <property type="molecule type" value="Genomic_DNA"/>
</dbReference>
<dbReference type="Proteomes" id="UP001303760">
    <property type="component" value="Unassembled WGS sequence"/>
</dbReference>
<organism evidence="2 3">
    <name type="scientific">Achaetomium macrosporum</name>
    <dbReference type="NCBI Taxonomy" id="79813"/>
    <lineage>
        <taxon>Eukaryota</taxon>
        <taxon>Fungi</taxon>
        <taxon>Dikarya</taxon>
        <taxon>Ascomycota</taxon>
        <taxon>Pezizomycotina</taxon>
        <taxon>Sordariomycetes</taxon>
        <taxon>Sordariomycetidae</taxon>
        <taxon>Sordariales</taxon>
        <taxon>Chaetomiaceae</taxon>
        <taxon>Achaetomium</taxon>
    </lineage>
</organism>
<keyword evidence="3" id="KW-1185">Reference proteome</keyword>
<gene>
    <name evidence="2" type="ORF">C8A03DRAFT_37958</name>
</gene>
<reference evidence="2" key="1">
    <citation type="journal article" date="2023" name="Mol. Phylogenet. Evol.">
        <title>Genome-scale phylogeny and comparative genomics of the fungal order Sordariales.</title>
        <authorList>
            <person name="Hensen N."/>
            <person name="Bonometti L."/>
            <person name="Westerberg I."/>
            <person name="Brannstrom I.O."/>
            <person name="Guillou S."/>
            <person name="Cros-Aarteil S."/>
            <person name="Calhoun S."/>
            <person name="Haridas S."/>
            <person name="Kuo A."/>
            <person name="Mondo S."/>
            <person name="Pangilinan J."/>
            <person name="Riley R."/>
            <person name="LaButti K."/>
            <person name="Andreopoulos B."/>
            <person name="Lipzen A."/>
            <person name="Chen C."/>
            <person name="Yan M."/>
            <person name="Daum C."/>
            <person name="Ng V."/>
            <person name="Clum A."/>
            <person name="Steindorff A."/>
            <person name="Ohm R.A."/>
            <person name="Martin F."/>
            <person name="Silar P."/>
            <person name="Natvig D.O."/>
            <person name="Lalanne C."/>
            <person name="Gautier V."/>
            <person name="Ament-Velasquez S.L."/>
            <person name="Kruys A."/>
            <person name="Hutchinson M.I."/>
            <person name="Powell A.J."/>
            <person name="Barry K."/>
            <person name="Miller A.N."/>
            <person name="Grigoriev I.V."/>
            <person name="Debuchy R."/>
            <person name="Gladieux P."/>
            <person name="Hiltunen Thoren M."/>
            <person name="Johannesson H."/>
        </authorList>
    </citation>
    <scope>NUCLEOTIDE SEQUENCE</scope>
    <source>
        <strain evidence="2">CBS 532.94</strain>
    </source>
</reference>
<comment type="caution">
    <text evidence="2">The sequence shown here is derived from an EMBL/GenBank/DDBJ whole genome shotgun (WGS) entry which is preliminary data.</text>
</comment>
<accession>A0AAN7C2P1</accession>
<proteinExistence type="predicted"/>
<feature type="non-terminal residue" evidence="2">
    <location>
        <position position="253"/>
    </location>
</feature>
<evidence type="ECO:0000256" key="1">
    <source>
        <dbReference type="SAM" id="MobiDB-lite"/>
    </source>
</evidence>
<dbReference type="AlphaFoldDB" id="A0AAN7C2P1"/>
<name>A0AAN7C2P1_9PEZI</name>
<evidence type="ECO:0000313" key="2">
    <source>
        <dbReference type="EMBL" id="KAK4234268.1"/>
    </source>
</evidence>
<feature type="compositionally biased region" description="Basic and acidic residues" evidence="1">
    <location>
        <begin position="211"/>
        <end position="229"/>
    </location>
</feature>
<sequence>MRELEETARRVLRALRRIDNVKYSNLRVAVIGGLARMHYDPRGRVTEDVDFFVDIPGFSIPTELKTAIEALDGFSQTREVFYYAYDTPEGKHVSHKVDFIARNVCPYRPSAAQRIRDIPQGVIPYISRKDLVVFKIESCGVRKQTKQGLIDAIDAETLLSMVKTPLALTPQQQAIVEDRIEDVMSHCKHRPRWWWRKQLGLPEEDEEDEEKEGREGDNEGDKEGGKEGDEGSSEEDVEEDTEEDNTLLYFSSC</sequence>
<evidence type="ECO:0000313" key="3">
    <source>
        <dbReference type="Proteomes" id="UP001303760"/>
    </source>
</evidence>